<evidence type="ECO:0000259" key="1">
    <source>
        <dbReference type="PROSITE" id="PS51186"/>
    </source>
</evidence>
<organism evidence="2 3">
    <name type="scientific">Glomus cerebriforme</name>
    <dbReference type="NCBI Taxonomy" id="658196"/>
    <lineage>
        <taxon>Eukaryota</taxon>
        <taxon>Fungi</taxon>
        <taxon>Fungi incertae sedis</taxon>
        <taxon>Mucoromycota</taxon>
        <taxon>Glomeromycotina</taxon>
        <taxon>Glomeromycetes</taxon>
        <taxon>Glomerales</taxon>
        <taxon>Glomeraceae</taxon>
        <taxon>Glomus</taxon>
    </lineage>
</organism>
<reference evidence="2 3" key="1">
    <citation type="submission" date="2018-06" db="EMBL/GenBank/DDBJ databases">
        <title>Comparative genomics reveals the genomic features of Rhizophagus irregularis, R. cerebriforme, R. diaphanum and Gigaspora rosea, and their symbiotic lifestyle signature.</title>
        <authorList>
            <person name="Morin E."/>
            <person name="San Clemente H."/>
            <person name="Chen E.C.H."/>
            <person name="De La Providencia I."/>
            <person name="Hainaut M."/>
            <person name="Kuo A."/>
            <person name="Kohler A."/>
            <person name="Murat C."/>
            <person name="Tang N."/>
            <person name="Roy S."/>
            <person name="Loubradou J."/>
            <person name="Henrissat B."/>
            <person name="Grigoriev I.V."/>
            <person name="Corradi N."/>
            <person name="Roux C."/>
            <person name="Martin F.M."/>
        </authorList>
    </citation>
    <scope>NUCLEOTIDE SEQUENCE [LARGE SCALE GENOMIC DNA]</scope>
    <source>
        <strain evidence="2 3">DAOM 227022</strain>
    </source>
</reference>
<accession>A0A397SDC8</accession>
<keyword evidence="3" id="KW-1185">Reference proteome</keyword>
<dbReference type="Proteomes" id="UP000265703">
    <property type="component" value="Unassembled WGS sequence"/>
</dbReference>
<protein>
    <submittedName>
        <fullName evidence="2">Acyl-CoA N-acyltransferase</fullName>
    </submittedName>
</protein>
<dbReference type="InterPro" id="IPR016181">
    <property type="entry name" value="Acyl_CoA_acyltransferase"/>
</dbReference>
<dbReference type="PANTHER" id="PTHR43441:SF2">
    <property type="entry name" value="FAMILY ACETYLTRANSFERASE, PUTATIVE (AFU_ORTHOLOGUE AFUA_7G00850)-RELATED"/>
    <property type="match status" value="1"/>
</dbReference>
<sequence>MSTNNNYDFNFILNPVTLTGKRIRLEPLIQSVHAAELYEIAHVNPELFDYLPYGPFNSYEEFLEFLNSPYIKDKHTLLFCIIDISSEKKIGIVGYLNTHPIHKKTEIGHIWIMPSFQRTYANTETNFLLLQYAFESLQYLRVAWRCCSKNLISRKAAERIGYKYEGTLR</sequence>
<feature type="domain" description="N-acetyltransferase" evidence="1">
    <location>
        <begin position="27"/>
        <end position="169"/>
    </location>
</feature>
<dbReference type="InterPro" id="IPR051908">
    <property type="entry name" value="Ribosomal_N-acetyltransferase"/>
</dbReference>
<comment type="caution">
    <text evidence="2">The sequence shown here is derived from an EMBL/GenBank/DDBJ whole genome shotgun (WGS) entry which is preliminary data.</text>
</comment>
<dbReference type="GO" id="GO:0008999">
    <property type="term" value="F:protein-N-terminal-alanine acetyltransferase activity"/>
    <property type="evidence" value="ECO:0007669"/>
    <property type="project" value="TreeGrafter"/>
</dbReference>
<dbReference type="STRING" id="658196.A0A397SDC8"/>
<keyword evidence="2" id="KW-0808">Transferase</keyword>
<evidence type="ECO:0000313" key="3">
    <source>
        <dbReference type="Proteomes" id="UP000265703"/>
    </source>
</evidence>
<dbReference type="Pfam" id="PF13302">
    <property type="entry name" value="Acetyltransf_3"/>
    <property type="match status" value="1"/>
</dbReference>
<gene>
    <name evidence="2" type="ORF">C1645_669229</name>
</gene>
<keyword evidence="2" id="KW-0012">Acyltransferase</keyword>
<dbReference type="AlphaFoldDB" id="A0A397SDC8"/>
<name>A0A397SDC8_9GLOM</name>
<dbReference type="SUPFAM" id="SSF55729">
    <property type="entry name" value="Acyl-CoA N-acyltransferases (Nat)"/>
    <property type="match status" value="1"/>
</dbReference>
<dbReference type="PROSITE" id="PS51186">
    <property type="entry name" value="GNAT"/>
    <property type="match status" value="1"/>
</dbReference>
<dbReference type="EMBL" id="QKYT01000906">
    <property type="protein sequence ID" value="RIA80741.1"/>
    <property type="molecule type" value="Genomic_DNA"/>
</dbReference>
<dbReference type="GO" id="GO:1990189">
    <property type="term" value="F:protein N-terminal-serine acetyltransferase activity"/>
    <property type="evidence" value="ECO:0007669"/>
    <property type="project" value="TreeGrafter"/>
</dbReference>
<dbReference type="InterPro" id="IPR000182">
    <property type="entry name" value="GNAT_dom"/>
</dbReference>
<dbReference type="PANTHER" id="PTHR43441">
    <property type="entry name" value="RIBOSOMAL-PROTEIN-SERINE ACETYLTRANSFERASE"/>
    <property type="match status" value="1"/>
</dbReference>
<feature type="non-terminal residue" evidence="2">
    <location>
        <position position="169"/>
    </location>
</feature>
<proteinExistence type="predicted"/>
<evidence type="ECO:0000313" key="2">
    <source>
        <dbReference type="EMBL" id="RIA80741.1"/>
    </source>
</evidence>
<dbReference type="OrthoDB" id="41238at2759"/>
<dbReference type="Gene3D" id="3.40.630.30">
    <property type="match status" value="1"/>
</dbReference>